<dbReference type="PANTHER" id="PTHR34935">
    <property type="entry name" value="PROTEIN TIC110, CHLOROPLASTIC"/>
    <property type="match status" value="1"/>
</dbReference>
<keyword evidence="2" id="KW-1185">Reference proteome</keyword>
<dbReference type="STRING" id="448386.A0A2V3JBG2"/>
<evidence type="ECO:0000313" key="2">
    <source>
        <dbReference type="Proteomes" id="UP000247409"/>
    </source>
</evidence>
<comment type="caution">
    <text evidence="1">The sequence shown here is derived from an EMBL/GenBank/DDBJ whole genome shotgun (WGS) entry which is preliminary data.</text>
</comment>
<dbReference type="PANTHER" id="PTHR34935:SF3">
    <property type="entry name" value="PROTEIN TIC110, CHLOROPLASTIC"/>
    <property type="match status" value="1"/>
</dbReference>
<dbReference type="InterPro" id="IPR031610">
    <property type="entry name" value="TIC110"/>
</dbReference>
<dbReference type="GO" id="GO:0045037">
    <property type="term" value="P:protein import into chloroplast stroma"/>
    <property type="evidence" value="ECO:0007669"/>
    <property type="project" value="TreeGrafter"/>
</dbReference>
<proteinExistence type="predicted"/>
<dbReference type="GO" id="GO:0061927">
    <property type="term" value="C:TOC-TIC supercomplex I"/>
    <property type="evidence" value="ECO:0007669"/>
    <property type="project" value="TreeGrafter"/>
</dbReference>
<gene>
    <name evidence="1" type="ORF">BWQ96_00492</name>
</gene>
<sequence>MTEEEIGKIHSEIGTVIYKNYVNQALLRGSIEEKDFDFFSNIQRMLSMKPDHCQGLLRDAKENRVSVLLEKIFAQLKVLPESVKKMRTTAATVEVDFVKDLKVSAQQRGKLFGVERDAAIDTGALSPDNQSLVAELHTSLQLGDKTTKNILLECKQRRTLSHLVQAAASLRQNRSESAVAELKTMLRYGKLLPAKVNAPAVLVTEKQWLYLLFQADVITGGAVKESARELINLLKTMFGFSDANLEVRV</sequence>
<protein>
    <submittedName>
        <fullName evidence="1">Uncharacterized protein</fullName>
    </submittedName>
</protein>
<reference evidence="1 2" key="1">
    <citation type="journal article" date="2018" name="Mol. Biol. Evol.">
        <title>Analysis of the draft genome of the red seaweed Gracilariopsis chorda provides insights into genome size evolution in Rhodophyta.</title>
        <authorList>
            <person name="Lee J."/>
            <person name="Yang E.C."/>
            <person name="Graf L."/>
            <person name="Yang J.H."/>
            <person name="Qiu H."/>
            <person name="Zel Zion U."/>
            <person name="Chan C.X."/>
            <person name="Stephens T.G."/>
            <person name="Weber A.P.M."/>
            <person name="Boo G.H."/>
            <person name="Boo S.M."/>
            <person name="Kim K.M."/>
            <person name="Shin Y."/>
            <person name="Jung M."/>
            <person name="Lee S.J."/>
            <person name="Yim H.S."/>
            <person name="Lee J.H."/>
            <person name="Bhattacharya D."/>
            <person name="Yoon H.S."/>
        </authorList>
    </citation>
    <scope>NUCLEOTIDE SEQUENCE [LARGE SCALE GENOMIC DNA]</scope>
    <source>
        <strain evidence="1 2">SKKU-2015</strain>
        <tissue evidence="1">Whole body</tissue>
    </source>
</reference>
<evidence type="ECO:0000313" key="1">
    <source>
        <dbReference type="EMBL" id="PXF49840.1"/>
    </source>
</evidence>
<dbReference type="AlphaFoldDB" id="A0A2V3JBG2"/>
<organism evidence="1 2">
    <name type="scientific">Gracilariopsis chorda</name>
    <dbReference type="NCBI Taxonomy" id="448386"/>
    <lineage>
        <taxon>Eukaryota</taxon>
        <taxon>Rhodophyta</taxon>
        <taxon>Florideophyceae</taxon>
        <taxon>Rhodymeniophycidae</taxon>
        <taxon>Gracilariales</taxon>
        <taxon>Gracilariaceae</taxon>
        <taxon>Gracilariopsis</taxon>
    </lineage>
</organism>
<accession>A0A2V3JBG2</accession>
<dbReference type="Proteomes" id="UP000247409">
    <property type="component" value="Unassembled WGS sequence"/>
</dbReference>
<dbReference type="EMBL" id="NBIV01000002">
    <property type="protein sequence ID" value="PXF49840.1"/>
    <property type="molecule type" value="Genomic_DNA"/>
</dbReference>
<dbReference type="OrthoDB" id="191196at2759"/>
<name>A0A2V3JBG2_9FLOR</name>